<keyword evidence="5" id="KW-0442">Lipid degradation</keyword>
<evidence type="ECO:0000259" key="8">
    <source>
        <dbReference type="PROSITE" id="PS50035"/>
    </source>
</evidence>
<accession>D5V1P5</accession>
<gene>
    <name evidence="9" type="ordered locus">Arnit_1825</name>
</gene>
<dbReference type="STRING" id="572480.Arnit_1825"/>
<feature type="domain" description="PLD phosphodiesterase" evidence="8">
    <location>
        <begin position="101"/>
        <end position="128"/>
    </location>
</feature>
<dbReference type="GO" id="GO:0016891">
    <property type="term" value="F:RNA endonuclease activity producing 5'-phosphomonoesters, hydrolytic mechanism"/>
    <property type="evidence" value="ECO:0007669"/>
    <property type="project" value="TreeGrafter"/>
</dbReference>
<sequence length="159" mass="18274" precursor="true">MSKIFLVLFLLFSSSFASSKIYFLPKDAKIASEKIVLLIDNAKSSIDISMYNLSYNKLIDSLKRASKRGVIISLYLDKSKFKKSDKINNLVKNNGIKYKVLEKKNHLKLALFDKSIAVFGSANWTKESFGDNLEIIYMTDEHKDINQINEIFNSLEKNY</sequence>
<evidence type="ECO:0000256" key="7">
    <source>
        <dbReference type="SAM" id="SignalP"/>
    </source>
</evidence>
<reference evidence="9 10" key="1">
    <citation type="journal article" date="2010" name="Stand. Genomic Sci.">
        <title>Complete genome sequence of Arcobacter nitrofigilis type strain (CI).</title>
        <authorList>
            <person name="Pati A."/>
            <person name="Gronow S."/>
            <person name="Lapidus A."/>
            <person name="Copeland A."/>
            <person name="Glavina Del Rio T."/>
            <person name="Nolan M."/>
            <person name="Lucas S."/>
            <person name="Tice H."/>
            <person name="Cheng J.F."/>
            <person name="Han C."/>
            <person name="Chertkov O."/>
            <person name="Bruce D."/>
            <person name="Tapia R."/>
            <person name="Goodwin L."/>
            <person name="Pitluck S."/>
            <person name="Liolios K."/>
            <person name="Ivanova N."/>
            <person name="Mavromatis K."/>
            <person name="Chen A."/>
            <person name="Palaniappan K."/>
            <person name="Land M."/>
            <person name="Hauser L."/>
            <person name="Chang Y.J."/>
            <person name="Jeffries C.D."/>
            <person name="Detter J.C."/>
            <person name="Rohde M."/>
            <person name="Goker M."/>
            <person name="Bristow J."/>
            <person name="Eisen J.A."/>
            <person name="Markowitz V."/>
            <person name="Hugenholtz P."/>
            <person name="Klenk H.P."/>
            <person name="Kyrpides N.C."/>
        </authorList>
    </citation>
    <scope>NUCLEOTIDE SEQUENCE [LARGE SCALE GENOMIC DNA]</scope>
    <source>
        <strain evidence="10">ATCC 33309 / DSM 7299 / CCUG 15893 / LMG 7604 / NCTC 12251 / CI</strain>
    </source>
</reference>
<dbReference type="eggNOG" id="COG1502">
    <property type="taxonomic scope" value="Bacteria"/>
</dbReference>
<keyword evidence="7" id="KW-0732">Signal</keyword>
<feature type="chain" id="PRO_5003078255" description="phospholipase D" evidence="7">
    <location>
        <begin position="20"/>
        <end position="159"/>
    </location>
</feature>
<dbReference type="InterPro" id="IPR001736">
    <property type="entry name" value="PLipase_D/transphosphatidylase"/>
</dbReference>
<name>D5V1P5_ARCNC</name>
<dbReference type="InterPro" id="IPR051406">
    <property type="entry name" value="PLD_domain"/>
</dbReference>
<evidence type="ECO:0000313" key="9">
    <source>
        <dbReference type="EMBL" id="ADG93479.1"/>
    </source>
</evidence>
<evidence type="ECO:0000256" key="4">
    <source>
        <dbReference type="ARBA" id="ARBA00022801"/>
    </source>
</evidence>
<proteinExistence type="inferred from homology"/>
<evidence type="ECO:0000256" key="6">
    <source>
        <dbReference type="ARBA" id="ARBA00023098"/>
    </source>
</evidence>
<comment type="similarity">
    <text evidence="2">Belongs to the phospholipase D family.</text>
</comment>
<dbReference type="RefSeq" id="WP_013135624.1">
    <property type="nucleotide sequence ID" value="NC_014166.1"/>
</dbReference>
<dbReference type="PANTHER" id="PTHR43856">
    <property type="entry name" value="CARDIOLIPIN HYDROLASE"/>
    <property type="match status" value="1"/>
</dbReference>
<organism evidence="9 10">
    <name type="scientific">Arcobacter nitrofigilis (strain ATCC 33309 / DSM 7299 / CCUG 15893 / LMG 7604 / NCTC 12251 / CI)</name>
    <name type="common">Campylobacter nitrofigilis</name>
    <dbReference type="NCBI Taxonomy" id="572480"/>
    <lineage>
        <taxon>Bacteria</taxon>
        <taxon>Pseudomonadati</taxon>
        <taxon>Campylobacterota</taxon>
        <taxon>Epsilonproteobacteria</taxon>
        <taxon>Campylobacterales</taxon>
        <taxon>Arcobacteraceae</taxon>
        <taxon>Arcobacter</taxon>
    </lineage>
</organism>
<dbReference type="PANTHER" id="PTHR43856:SF1">
    <property type="entry name" value="MITOCHONDRIAL CARDIOLIPIN HYDROLASE"/>
    <property type="match status" value="1"/>
</dbReference>
<dbReference type="SUPFAM" id="SSF56024">
    <property type="entry name" value="Phospholipase D/nuclease"/>
    <property type="match status" value="1"/>
</dbReference>
<dbReference type="CDD" id="cd09116">
    <property type="entry name" value="PLDc_Nuc_like"/>
    <property type="match status" value="1"/>
</dbReference>
<comment type="catalytic activity">
    <reaction evidence="1">
        <text>a 1,2-diacyl-sn-glycero-3-phosphocholine + H2O = a 1,2-diacyl-sn-glycero-3-phosphate + choline + H(+)</text>
        <dbReference type="Rhea" id="RHEA:14445"/>
        <dbReference type="ChEBI" id="CHEBI:15354"/>
        <dbReference type="ChEBI" id="CHEBI:15377"/>
        <dbReference type="ChEBI" id="CHEBI:15378"/>
        <dbReference type="ChEBI" id="CHEBI:57643"/>
        <dbReference type="ChEBI" id="CHEBI:58608"/>
        <dbReference type="EC" id="3.1.4.4"/>
    </reaction>
</comment>
<dbReference type="EC" id="3.1.4.4" evidence="3"/>
<dbReference type="HOGENOM" id="CLU_080814_2_2_7"/>
<keyword evidence="4" id="KW-0378">Hydrolase</keyword>
<dbReference type="Proteomes" id="UP000000939">
    <property type="component" value="Chromosome"/>
</dbReference>
<evidence type="ECO:0000256" key="3">
    <source>
        <dbReference type="ARBA" id="ARBA00012027"/>
    </source>
</evidence>
<dbReference type="Gene3D" id="3.30.870.10">
    <property type="entry name" value="Endonuclease Chain A"/>
    <property type="match status" value="1"/>
</dbReference>
<evidence type="ECO:0000313" key="10">
    <source>
        <dbReference type="Proteomes" id="UP000000939"/>
    </source>
</evidence>
<evidence type="ECO:0000256" key="1">
    <source>
        <dbReference type="ARBA" id="ARBA00000798"/>
    </source>
</evidence>
<dbReference type="PROSITE" id="PS50035">
    <property type="entry name" value="PLD"/>
    <property type="match status" value="1"/>
</dbReference>
<dbReference type="KEGG" id="ant:Arnit_1825"/>
<dbReference type="EMBL" id="CP001999">
    <property type="protein sequence ID" value="ADG93479.1"/>
    <property type="molecule type" value="Genomic_DNA"/>
</dbReference>
<evidence type="ECO:0000256" key="5">
    <source>
        <dbReference type="ARBA" id="ARBA00022963"/>
    </source>
</evidence>
<dbReference type="NCBIfam" id="NF010490">
    <property type="entry name" value="PRK13912.1-1"/>
    <property type="match status" value="1"/>
</dbReference>
<keyword evidence="10" id="KW-1185">Reference proteome</keyword>
<dbReference type="InterPro" id="IPR025202">
    <property type="entry name" value="PLD-like_dom"/>
</dbReference>
<dbReference type="Pfam" id="PF13091">
    <property type="entry name" value="PLDc_2"/>
    <property type="match status" value="1"/>
</dbReference>
<dbReference type="GO" id="GO:0004630">
    <property type="term" value="F:phospholipase D activity"/>
    <property type="evidence" value="ECO:0007669"/>
    <property type="project" value="UniProtKB-EC"/>
</dbReference>
<protein>
    <recommendedName>
        <fullName evidence="3">phospholipase D</fullName>
        <ecNumber evidence="3">3.1.4.4</ecNumber>
    </recommendedName>
</protein>
<dbReference type="AlphaFoldDB" id="D5V1P5"/>
<keyword evidence="6" id="KW-0443">Lipid metabolism</keyword>
<feature type="signal peptide" evidence="7">
    <location>
        <begin position="1"/>
        <end position="19"/>
    </location>
</feature>
<evidence type="ECO:0000256" key="2">
    <source>
        <dbReference type="ARBA" id="ARBA00008664"/>
    </source>
</evidence>
<dbReference type="GO" id="GO:0016042">
    <property type="term" value="P:lipid catabolic process"/>
    <property type="evidence" value="ECO:0007669"/>
    <property type="project" value="UniProtKB-KW"/>
</dbReference>
<dbReference type="GO" id="GO:0006793">
    <property type="term" value="P:phosphorus metabolic process"/>
    <property type="evidence" value="ECO:0007669"/>
    <property type="project" value="UniProtKB-ARBA"/>
</dbReference>